<name>A0A5N5DD19_9PEZI</name>
<reference evidence="1 2" key="1">
    <citation type="journal article" date="2019" name="Sci. Rep.">
        <title>A multi-omics analysis of the grapevine pathogen Lasiodiplodia theobromae reveals that temperature affects the expression of virulence- and pathogenicity-related genes.</title>
        <authorList>
            <person name="Felix C."/>
            <person name="Meneses R."/>
            <person name="Goncalves M.F.M."/>
            <person name="Tilleman L."/>
            <person name="Duarte A.S."/>
            <person name="Jorrin-Novo J.V."/>
            <person name="Van de Peer Y."/>
            <person name="Deforce D."/>
            <person name="Van Nieuwerburgh F."/>
            <person name="Esteves A.C."/>
            <person name="Alves A."/>
        </authorList>
    </citation>
    <scope>NUCLEOTIDE SEQUENCE [LARGE SCALE GENOMIC DNA]</scope>
    <source>
        <strain evidence="1 2">LA-SOL3</strain>
    </source>
</reference>
<comment type="caution">
    <text evidence="1">The sequence shown here is derived from an EMBL/GenBank/DDBJ whole genome shotgun (WGS) entry which is preliminary data.</text>
</comment>
<protein>
    <submittedName>
        <fullName evidence="1">Uncharacterized protein</fullName>
    </submittedName>
</protein>
<evidence type="ECO:0000313" key="1">
    <source>
        <dbReference type="EMBL" id="KAB2575649.1"/>
    </source>
</evidence>
<accession>A0A5N5DD19</accession>
<keyword evidence="2" id="KW-1185">Reference proteome</keyword>
<dbReference type="Proteomes" id="UP000325902">
    <property type="component" value="Unassembled WGS sequence"/>
</dbReference>
<sequence>MLHTTRNEHRLRGAKEVTKYGMNFHAGKDLSWKITGFKLDSLEQEWVKRFPPDESEGEVKQGKKKIQDACETYLKARRKFERAISKDDEAKEGFKELQDADFELTKLLGRIMIRRLKKSIWFGGTISRAQVPNEVAIQASLSTKASERVSNLIDSSLEGSDAISREALSSSSRLARQVNIFPGLIDLFMEKSKEDRKPFTIKDVVENKWDSDNRKESPFYGKMRHMARGSGKLPVLRDIISQRPDLPGQKGKGKLLIGSIDPFLAFLVWRYLVQVLKLTSKEVRYVRADERDELARRFQLEPSSPNSIDILVTSINLLATGFDLEKHYRHVILMEPD</sequence>
<dbReference type="EMBL" id="VCHE01000031">
    <property type="protein sequence ID" value="KAB2575649.1"/>
    <property type="molecule type" value="Genomic_DNA"/>
</dbReference>
<proteinExistence type="predicted"/>
<gene>
    <name evidence="1" type="ORF">DBV05_g5768</name>
</gene>
<organism evidence="1 2">
    <name type="scientific">Lasiodiplodia theobromae</name>
    <dbReference type="NCBI Taxonomy" id="45133"/>
    <lineage>
        <taxon>Eukaryota</taxon>
        <taxon>Fungi</taxon>
        <taxon>Dikarya</taxon>
        <taxon>Ascomycota</taxon>
        <taxon>Pezizomycotina</taxon>
        <taxon>Dothideomycetes</taxon>
        <taxon>Dothideomycetes incertae sedis</taxon>
        <taxon>Botryosphaeriales</taxon>
        <taxon>Botryosphaeriaceae</taxon>
        <taxon>Lasiodiplodia</taxon>
    </lineage>
</organism>
<dbReference type="AlphaFoldDB" id="A0A5N5DD19"/>
<evidence type="ECO:0000313" key="2">
    <source>
        <dbReference type="Proteomes" id="UP000325902"/>
    </source>
</evidence>